<dbReference type="Proteomes" id="UP000304900">
    <property type="component" value="Unassembled WGS sequence"/>
</dbReference>
<comment type="caution">
    <text evidence="1">The sequence shown here is derived from an EMBL/GenBank/DDBJ whole genome shotgun (WGS) entry which is preliminary data.</text>
</comment>
<protein>
    <submittedName>
        <fullName evidence="1">Uncharacterized protein</fullName>
    </submittedName>
</protein>
<evidence type="ECO:0000313" key="2">
    <source>
        <dbReference type="Proteomes" id="UP000304900"/>
    </source>
</evidence>
<dbReference type="EMBL" id="SZVO01000002">
    <property type="protein sequence ID" value="TKT93000.1"/>
    <property type="molecule type" value="Genomic_DNA"/>
</dbReference>
<proteinExistence type="predicted"/>
<evidence type="ECO:0000313" key="1">
    <source>
        <dbReference type="EMBL" id="TKT93000.1"/>
    </source>
</evidence>
<dbReference type="RefSeq" id="WP_137338676.1">
    <property type="nucleotide sequence ID" value="NZ_BSQH01000018.1"/>
</dbReference>
<dbReference type="OrthoDB" id="961302at2"/>
<gene>
    <name evidence="1" type="ORF">FDK13_03845</name>
</gene>
<keyword evidence="2" id="KW-1185">Reference proteome</keyword>
<reference evidence="1 2" key="1">
    <citation type="submission" date="2019-05" db="EMBL/GenBank/DDBJ databases">
        <title>Dyadobacter AR-3-8 sp. nov., isolated from arctic soil.</title>
        <authorList>
            <person name="Chaudhary D.K."/>
        </authorList>
    </citation>
    <scope>NUCLEOTIDE SEQUENCE [LARGE SCALE GENOMIC DNA]</scope>
    <source>
        <strain evidence="1 2">AR-3-8</strain>
    </source>
</reference>
<dbReference type="AlphaFoldDB" id="A0A4U6D6J3"/>
<accession>A0A4U6D6J3</accession>
<name>A0A4U6D6J3_9BACT</name>
<organism evidence="1 2">
    <name type="scientific">Dyadobacter frigoris</name>
    <dbReference type="NCBI Taxonomy" id="2576211"/>
    <lineage>
        <taxon>Bacteria</taxon>
        <taxon>Pseudomonadati</taxon>
        <taxon>Bacteroidota</taxon>
        <taxon>Cytophagia</taxon>
        <taxon>Cytophagales</taxon>
        <taxon>Spirosomataceae</taxon>
        <taxon>Dyadobacter</taxon>
    </lineage>
</organism>
<sequence>MKLIASEVEYGKLLEWIDIQINNKPNSDSKEGIILQNALNRIKAYEDIHYKIPLPECDDR</sequence>